<accession>A0A558HUN4</accession>
<dbReference type="GO" id="GO:0030288">
    <property type="term" value="C:outer membrane-bounded periplasmic space"/>
    <property type="evidence" value="ECO:0007669"/>
    <property type="project" value="InterPro"/>
</dbReference>
<dbReference type="PROSITE" id="PS51352">
    <property type="entry name" value="THIOREDOXIN_2"/>
    <property type="match status" value="1"/>
</dbReference>
<feature type="region of interest" description="Disordered" evidence="6">
    <location>
        <begin position="177"/>
        <end position="202"/>
    </location>
</feature>
<dbReference type="NCBIfam" id="TIGR00385">
    <property type="entry name" value="dsbE"/>
    <property type="match status" value="1"/>
</dbReference>
<gene>
    <name evidence="8" type="ORF">FQP86_03785</name>
</gene>
<dbReference type="SUPFAM" id="SSF52833">
    <property type="entry name" value="Thioredoxin-like"/>
    <property type="match status" value="1"/>
</dbReference>
<name>A0A558HUN4_9GAMM</name>
<dbReference type="PANTHER" id="PTHR42852">
    <property type="entry name" value="THIOL:DISULFIDE INTERCHANGE PROTEIN DSBE"/>
    <property type="match status" value="1"/>
</dbReference>
<dbReference type="Gene3D" id="3.40.30.10">
    <property type="entry name" value="Glutaredoxin"/>
    <property type="match status" value="1"/>
</dbReference>
<evidence type="ECO:0000313" key="8">
    <source>
        <dbReference type="EMBL" id="TVU72798.1"/>
    </source>
</evidence>
<evidence type="ECO:0000256" key="6">
    <source>
        <dbReference type="SAM" id="MobiDB-lite"/>
    </source>
</evidence>
<dbReference type="GO" id="GO:0015036">
    <property type="term" value="F:disulfide oxidoreductase activity"/>
    <property type="evidence" value="ECO:0007669"/>
    <property type="project" value="InterPro"/>
</dbReference>
<keyword evidence="9" id="KW-1185">Reference proteome</keyword>
<protein>
    <submittedName>
        <fullName evidence="8">DsbE family thiol:disulfide interchange protein</fullName>
    </submittedName>
</protein>
<dbReference type="GO" id="GO:0005886">
    <property type="term" value="C:plasma membrane"/>
    <property type="evidence" value="ECO:0007669"/>
    <property type="project" value="UniProtKB-SubCell"/>
</dbReference>
<dbReference type="InterPro" id="IPR013766">
    <property type="entry name" value="Thioredoxin_domain"/>
</dbReference>
<organism evidence="8 9">
    <name type="scientific">Cobetia crustatorum</name>
    <dbReference type="NCBI Taxonomy" id="553385"/>
    <lineage>
        <taxon>Bacteria</taxon>
        <taxon>Pseudomonadati</taxon>
        <taxon>Pseudomonadota</taxon>
        <taxon>Gammaproteobacteria</taxon>
        <taxon>Oceanospirillales</taxon>
        <taxon>Halomonadaceae</taxon>
        <taxon>Cobetia</taxon>
    </lineage>
</organism>
<dbReference type="InterPro" id="IPR036249">
    <property type="entry name" value="Thioredoxin-like_sf"/>
</dbReference>
<comment type="caution">
    <text evidence="8">The sequence shown here is derived from an EMBL/GenBank/DDBJ whole genome shotgun (WGS) entry which is preliminary data.</text>
</comment>
<keyword evidence="5" id="KW-0676">Redox-active center</keyword>
<dbReference type="AlphaFoldDB" id="A0A558HUN4"/>
<comment type="similarity">
    <text evidence="2">Belongs to the thioredoxin family. DsbE subfamily.</text>
</comment>
<dbReference type="RefSeq" id="WP_024952103.1">
    <property type="nucleotide sequence ID" value="NZ_CAWOWR010000076.1"/>
</dbReference>
<evidence type="ECO:0000256" key="2">
    <source>
        <dbReference type="ARBA" id="ARBA00007758"/>
    </source>
</evidence>
<reference evidence="8 9" key="1">
    <citation type="submission" date="2019-07" db="EMBL/GenBank/DDBJ databases">
        <title>Diversity of Bacteria from Kongsfjorden, Arctic.</title>
        <authorList>
            <person name="Yu Y."/>
        </authorList>
    </citation>
    <scope>NUCLEOTIDE SEQUENCE [LARGE SCALE GENOMIC DNA]</scope>
    <source>
        <strain evidence="8 9">SM1923</strain>
    </source>
</reference>
<dbReference type="Proteomes" id="UP000319941">
    <property type="component" value="Unassembled WGS sequence"/>
</dbReference>
<dbReference type="STRING" id="553385.GCA_000591415_02028"/>
<dbReference type="OrthoDB" id="9799347at2"/>
<sequence>MSMPRLVLFVPLLIVVGLGAFLYQRLDDDPYARDSALLSRDFPTFTLSTLEDPDARVSESLLKGQVSLVNVWGEWCPTCKHEMPQLLDLADRGVRMIGVDYKDTRDKGRTFLEEFGDPFEINIFDPEGTLGFDLGVYGAPETFLVDAQGVIRYHHTGYIRPEDVREIILPTLERITAPAAGGSDGGSNGSSGSGSDGEEETT</sequence>
<evidence type="ECO:0000256" key="5">
    <source>
        <dbReference type="ARBA" id="ARBA00023284"/>
    </source>
</evidence>
<dbReference type="EMBL" id="VNFH01000002">
    <property type="protein sequence ID" value="TVU72798.1"/>
    <property type="molecule type" value="Genomic_DNA"/>
</dbReference>
<dbReference type="Pfam" id="PF08534">
    <property type="entry name" value="Redoxin"/>
    <property type="match status" value="1"/>
</dbReference>
<dbReference type="PROSITE" id="PS00194">
    <property type="entry name" value="THIOREDOXIN_1"/>
    <property type="match status" value="1"/>
</dbReference>
<evidence type="ECO:0000259" key="7">
    <source>
        <dbReference type="PROSITE" id="PS51352"/>
    </source>
</evidence>
<comment type="subcellular location">
    <subcellularLocation>
        <location evidence="1">Cell inner membrane</location>
        <topology evidence="1">Single-pass membrane protein</topology>
        <orientation evidence="1">Periplasmic side</orientation>
    </subcellularLocation>
</comment>
<evidence type="ECO:0000256" key="3">
    <source>
        <dbReference type="ARBA" id="ARBA00022748"/>
    </source>
</evidence>
<dbReference type="CDD" id="cd03010">
    <property type="entry name" value="TlpA_like_DsbE"/>
    <property type="match status" value="1"/>
</dbReference>
<dbReference type="InterPro" id="IPR050553">
    <property type="entry name" value="Thioredoxin_ResA/DsbE_sf"/>
</dbReference>
<dbReference type="InterPro" id="IPR017937">
    <property type="entry name" value="Thioredoxin_CS"/>
</dbReference>
<evidence type="ECO:0000313" key="9">
    <source>
        <dbReference type="Proteomes" id="UP000319941"/>
    </source>
</evidence>
<proteinExistence type="inferred from homology"/>
<keyword evidence="4" id="KW-1015">Disulfide bond</keyword>
<dbReference type="PANTHER" id="PTHR42852:SF6">
    <property type="entry name" value="THIOL:DISULFIDE INTERCHANGE PROTEIN DSBE"/>
    <property type="match status" value="1"/>
</dbReference>
<keyword evidence="3" id="KW-0201">Cytochrome c-type biogenesis</keyword>
<dbReference type="GO" id="GO:0017004">
    <property type="term" value="P:cytochrome complex assembly"/>
    <property type="evidence" value="ECO:0007669"/>
    <property type="project" value="UniProtKB-KW"/>
</dbReference>
<dbReference type="InterPro" id="IPR004799">
    <property type="entry name" value="Periplasmic_diS_OxRdtase_DsbE"/>
</dbReference>
<evidence type="ECO:0000256" key="1">
    <source>
        <dbReference type="ARBA" id="ARBA00004383"/>
    </source>
</evidence>
<feature type="compositionally biased region" description="Gly residues" evidence="6">
    <location>
        <begin position="182"/>
        <end position="195"/>
    </location>
</feature>
<feature type="domain" description="Thioredoxin" evidence="7">
    <location>
        <begin position="36"/>
        <end position="173"/>
    </location>
</feature>
<evidence type="ECO:0000256" key="4">
    <source>
        <dbReference type="ARBA" id="ARBA00023157"/>
    </source>
</evidence>
<dbReference type="InterPro" id="IPR013740">
    <property type="entry name" value="Redoxin"/>
</dbReference>